<dbReference type="PROSITE" id="PS50994">
    <property type="entry name" value="INTEGRASE"/>
    <property type="match status" value="1"/>
</dbReference>
<gene>
    <name evidence="8" type="primary">Ervk6_0</name>
    <name evidence="8" type="ORF">GRAVAR_R15499</name>
</gene>
<dbReference type="GO" id="GO:0016787">
    <property type="term" value="F:hydrolase activity"/>
    <property type="evidence" value="ECO:0007669"/>
    <property type="project" value="UniProtKB-KW"/>
</dbReference>
<dbReference type="AlphaFoldDB" id="A0A7K8ZI02"/>
<dbReference type="InterPro" id="IPR001584">
    <property type="entry name" value="Integrase_cat-core"/>
</dbReference>
<reference evidence="8 9" key="1">
    <citation type="submission" date="2019-09" db="EMBL/GenBank/DDBJ databases">
        <title>Bird 10,000 Genomes (B10K) Project - Family phase.</title>
        <authorList>
            <person name="Zhang G."/>
        </authorList>
    </citation>
    <scope>NUCLEOTIDE SEQUENCE [LARGE SCALE GENOMIC DNA]</scope>
    <source>
        <strain evidence="8">B10K-DU-001-02</strain>
        <tissue evidence="8">Muscle</tissue>
    </source>
</reference>
<dbReference type="Gene3D" id="3.30.420.10">
    <property type="entry name" value="Ribonuclease H-like superfamily/Ribonuclease H"/>
    <property type="match status" value="1"/>
</dbReference>
<keyword evidence="4" id="KW-0255">Endonuclease</keyword>
<evidence type="ECO:0000313" key="9">
    <source>
        <dbReference type="Proteomes" id="UP000591535"/>
    </source>
</evidence>
<evidence type="ECO:0000256" key="2">
    <source>
        <dbReference type="ARBA" id="ARBA00022695"/>
    </source>
</evidence>
<comment type="caution">
    <text evidence="8">The sequence shown here is derived from an EMBL/GenBank/DDBJ whole genome shotgun (WGS) entry which is preliminary data.</text>
</comment>
<sequence length="53" mass="6014">AHMGVPKWVKPDNEPSYMSKQTEDFFALWGIEHITGIPHSPTGQAIIERAHRT</sequence>
<accession>A0A7K8ZI02</accession>
<dbReference type="GO" id="GO:0035613">
    <property type="term" value="F:RNA stem-loop binding"/>
    <property type="evidence" value="ECO:0007669"/>
    <property type="project" value="TreeGrafter"/>
</dbReference>
<name>A0A7K8ZI02_9PASS</name>
<evidence type="ECO:0000256" key="4">
    <source>
        <dbReference type="ARBA" id="ARBA00022759"/>
    </source>
</evidence>
<evidence type="ECO:0000256" key="3">
    <source>
        <dbReference type="ARBA" id="ARBA00022722"/>
    </source>
</evidence>
<keyword evidence="6" id="KW-0695">RNA-directed DNA polymerase</keyword>
<dbReference type="Proteomes" id="UP000591535">
    <property type="component" value="Unassembled WGS sequence"/>
</dbReference>
<keyword evidence="9" id="KW-1185">Reference proteome</keyword>
<protein>
    <submittedName>
        <fullName evidence="8">POK6 protein</fullName>
    </submittedName>
</protein>
<dbReference type="GO" id="GO:0003964">
    <property type="term" value="F:RNA-directed DNA polymerase activity"/>
    <property type="evidence" value="ECO:0007669"/>
    <property type="project" value="UniProtKB-KW"/>
</dbReference>
<feature type="domain" description="Integrase catalytic" evidence="7">
    <location>
        <begin position="1"/>
        <end position="53"/>
    </location>
</feature>
<feature type="non-terminal residue" evidence="8">
    <location>
        <position position="53"/>
    </location>
</feature>
<feature type="non-terminal residue" evidence="8">
    <location>
        <position position="1"/>
    </location>
</feature>
<keyword evidence="2" id="KW-0548">Nucleotidyltransferase</keyword>
<keyword evidence="5" id="KW-0378">Hydrolase</keyword>
<dbReference type="PANTHER" id="PTHR41694">
    <property type="entry name" value="ENDOGENOUS RETROVIRUS GROUP K MEMBER POL PROTEIN"/>
    <property type="match status" value="1"/>
</dbReference>
<dbReference type="SUPFAM" id="SSF53098">
    <property type="entry name" value="Ribonuclease H-like"/>
    <property type="match status" value="1"/>
</dbReference>
<proteinExistence type="predicted"/>
<dbReference type="GO" id="GO:0004519">
    <property type="term" value="F:endonuclease activity"/>
    <property type="evidence" value="ECO:0007669"/>
    <property type="project" value="UniProtKB-KW"/>
</dbReference>
<evidence type="ECO:0000259" key="7">
    <source>
        <dbReference type="PROSITE" id="PS50994"/>
    </source>
</evidence>
<evidence type="ECO:0000256" key="6">
    <source>
        <dbReference type="ARBA" id="ARBA00022918"/>
    </source>
</evidence>
<dbReference type="InterPro" id="IPR036397">
    <property type="entry name" value="RNaseH_sf"/>
</dbReference>
<dbReference type="PANTHER" id="PTHR41694:SF3">
    <property type="entry name" value="RNA-DIRECTED DNA POLYMERASE-RELATED"/>
    <property type="match status" value="1"/>
</dbReference>
<dbReference type="GO" id="GO:0015074">
    <property type="term" value="P:DNA integration"/>
    <property type="evidence" value="ECO:0007669"/>
    <property type="project" value="InterPro"/>
</dbReference>
<evidence type="ECO:0000256" key="1">
    <source>
        <dbReference type="ARBA" id="ARBA00022679"/>
    </source>
</evidence>
<dbReference type="InterPro" id="IPR012337">
    <property type="entry name" value="RNaseH-like_sf"/>
</dbReference>
<evidence type="ECO:0000313" key="8">
    <source>
        <dbReference type="EMBL" id="NXG14820.1"/>
    </source>
</evidence>
<keyword evidence="3" id="KW-0540">Nuclease</keyword>
<organism evidence="8 9">
    <name type="scientific">Grallaria varia</name>
    <name type="common">variegated antpitta</name>
    <dbReference type="NCBI Taxonomy" id="117165"/>
    <lineage>
        <taxon>Eukaryota</taxon>
        <taxon>Metazoa</taxon>
        <taxon>Chordata</taxon>
        <taxon>Craniata</taxon>
        <taxon>Vertebrata</taxon>
        <taxon>Euteleostomi</taxon>
        <taxon>Archelosauria</taxon>
        <taxon>Archosauria</taxon>
        <taxon>Dinosauria</taxon>
        <taxon>Saurischia</taxon>
        <taxon>Theropoda</taxon>
        <taxon>Coelurosauria</taxon>
        <taxon>Aves</taxon>
        <taxon>Neognathae</taxon>
        <taxon>Neoaves</taxon>
        <taxon>Telluraves</taxon>
        <taxon>Australaves</taxon>
        <taxon>Passeriformes</taxon>
        <taxon>Formicariidae</taxon>
        <taxon>Grallaria</taxon>
    </lineage>
</organism>
<evidence type="ECO:0000256" key="5">
    <source>
        <dbReference type="ARBA" id="ARBA00022801"/>
    </source>
</evidence>
<keyword evidence="1" id="KW-0808">Transferase</keyword>
<dbReference type="EMBL" id="VWZG01001940">
    <property type="protein sequence ID" value="NXG14820.1"/>
    <property type="molecule type" value="Genomic_DNA"/>
</dbReference>